<evidence type="ECO:0000256" key="6">
    <source>
        <dbReference type="ARBA" id="ARBA00022692"/>
    </source>
</evidence>
<evidence type="ECO:0000313" key="12">
    <source>
        <dbReference type="Proteomes" id="UP001162164"/>
    </source>
</evidence>
<keyword evidence="4" id="KW-0328">Glycosyltransferase</keyword>
<name>A0ABQ9JLF1_9CUCU</name>
<sequence length="142" mass="16802">MVIIPLSILSIMESTDAKVFLILSTVGHYSLFPLLFPSSLLLVKVLLLILYSLYAFHSLYKMYPLSICSYTLPLLNPLESMYVWIRYYHFTIIAYFSLLRRRCYLFLGQLLYLFFCDITVFMSVLRSIKLIKYDLVFIIFDM</sequence>
<dbReference type="InterPro" id="IPR004856">
    <property type="entry name" value="Glyco_trans_ALG6/ALG8"/>
</dbReference>
<gene>
    <name evidence="11" type="ORF">NQ317_002037</name>
</gene>
<keyword evidence="12" id="KW-1185">Reference proteome</keyword>
<comment type="pathway">
    <text evidence="2">Protein modification; protein glycosylation.</text>
</comment>
<accession>A0ABQ9JLF1</accession>
<dbReference type="Proteomes" id="UP001162164">
    <property type="component" value="Unassembled WGS sequence"/>
</dbReference>
<comment type="similarity">
    <text evidence="3">Belongs to the ALG6/ALG8 glucosyltransferase family.</text>
</comment>
<evidence type="ECO:0000313" key="11">
    <source>
        <dbReference type="EMBL" id="KAJ8978217.1"/>
    </source>
</evidence>
<feature type="non-terminal residue" evidence="11">
    <location>
        <position position="142"/>
    </location>
</feature>
<evidence type="ECO:0000256" key="9">
    <source>
        <dbReference type="ARBA" id="ARBA00023136"/>
    </source>
</evidence>
<keyword evidence="8 10" id="KW-1133">Transmembrane helix</keyword>
<evidence type="ECO:0000256" key="8">
    <source>
        <dbReference type="ARBA" id="ARBA00022989"/>
    </source>
</evidence>
<evidence type="ECO:0000256" key="1">
    <source>
        <dbReference type="ARBA" id="ARBA00004477"/>
    </source>
</evidence>
<evidence type="ECO:0000256" key="5">
    <source>
        <dbReference type="ARBA" id="ARBA00022679"/>
    </source>
</evidence>
<keyword evidence="6 10" id="KW-0812">Transmembrane</keyword>
<keyword evidence="9 10" id="KW-0472">Membrane</keyword>
<feature type="transmembrane region" description="Helical" evidence="10">
    <location>
        <begin position="41"/>
        <end position="60"/>
    </location>
</feature>
<evidence type="ECO:0008006" key="13">
    <source>
        <dbReference type="Google" id="ProtNLM"/>
    </source>
</evidence>
<keyword evidence="5" id="KW-0808">Transferase</keyword>
<evidence type="ECO:0000256" key="7">
    <source>
        <dbReference type="ARBA" id="ARBA00022824"/>
    </source>
</evidence>
<evidence type="ECO:0000256" key="2">
    <source>
        <dbReference type="ARBA" id="ARBA00004922"/>
    </source>
</evidence>
<evidence type="ECO:0000256" key="10">
    <source>
        <dbReference type="SAM" id="Phobius"/>
    </source>
</evidence>
<comment type="subcellular location">
    <subcellularLocation>
        <location evidence="1">Endoplasmic reticulum membrane</location>
        <topology evidence="1">Multi-pass membrane protein</topology>
    </subcellularLocation>
</comment>
<reference evidence="11" key="1">
    <citation type="journal article" date="2023" name="Insect Mol. Biol.">
        <title>Genome sequencing provides insights into the evolution of gene families encoding plant cell wall-degrading enzymes in longhorned beetles.</title>
        <authorList>
            <person name="Shin N.R."/>
            <person name="Okamura Y."/>
            <person name="Kirsch R."/>
            <person name="Pauchet Y."/>
        </authorList>
    </citation>
    <scope>NUCLEOTIDE SEQUENCE</scope>
    <source>
        <strain evidence="11">MMC_N1</strain>
    </source>
</reference>
<feature type="transmembrane region" description="Helical" evidence="10">
    <location>
        <begin position="81"/>
        <end position="98"/>
    </location>
</feature>
<evidence type="ECO:0000256" key="4">
    <source>
        <dbReference type="ARBA" id="ARBA00022676"/>
    </source>
</evidence>
<dbReference type="Pfam" id="PF03155">
    <property type="entry name" value="Alg6_Alg8"/>
    <property type="match status" value="1"/>
</dbReference>
<proteinExistence type="inferred from homology"/>
<keyword evidence="7" id="KW-0256">Endoplasmic reticulum</keyword>
<evidence type="ECO:0000256" key="3">
    <source>
        <dbReference type="ARBA" id="ARBA00008715"/>
    </source>
</evidence>
<protein>
    <recommendedName>
        <fullName evidence="13">NADH dehydrogenase subunit 2</fullName>
    </recommendedName>
</protein>
<feature type="transmembrane region" description="Helical" evidence="10">
    <location>
        <begin position="104"/>
        <end position="125"/>
    </location>
</feature>
<dbReference type="EMBL" id="JAPWTJ010000462">
    <property type="protein sequence ID" value="KAJ8978217.1"/>
    <property type="molecule type" value="Genomic_DNA"/>
</dbReference>
<comment type="caution">
    <text evidence="11">The sequence shown here is derived from an EMBL/GenBank/DDBJ whole genome shotgun (WGS) entry which is preliminary data.</text>
</comment>
<organism evidence="11 12">
    <name type="scientific">Molorchus minor</name>
    <dbReference type="NCBI Taxonomy" id="1323400"/>
    <lineage>
        <taxon>Eukaryota</taxon>
        <taxon>Metazoa</taxon>
        <taxon>Ecdysozoa</taxon>
        <taxon>Arthropoda</taxon>
        <taxon>Hexapoda</taxon>
        <taxon>Insecta</taxon>
        <taxon>Pterygota</taxon>
        <taxon>Neoptera</taxon>
        <taxon>Endopterygota</taxon>
        <taxon>Coleoptera</taxon>
        <taxon>Polyphaga</taxon>
        <taxon>Cucujiformia</taxon>
        <taxon>Chrysomeloidea</taxon>
        <taxon>Cerambycidae</taxon>
        <taxon>Lamiinae</taxon>
        <taxon>Monochamini</taxon>
        <taxon>Molorchus</taxon>
    </lineage>
</organism>